<dbReference type="GO" id="GO:0034976">
    <property type="term" value="P:response to endoplasmic reticulum stress"/>
    <property type="evidence" value="ECO:0007669"/>
    <property type="project" value="TreeGrafter"/>
</dbReference>
<name>A0AAN9KF83_CANGL</name>
<dbReference type="Proteomes" id="UP001367508">
    <property type="component" value="Unassembled WGS sequence"/>
</dbReference>
<dbReference type="PANTHER" id="PTHR18929">
    <property type="entry name" value="PROTEIN DISULFIDE ISOMERASE"/>
    <property type="match status" value="1"/>
</dbReference>
<dbReference type="SUPFAM" id="SSF52833">
    <property type="entry name" value="Thioredoxin-like"/>
    <property type="match status" value="2"/>
</dbReference>
<dbReference type="EC" id="5.3.4.1" evidence="4"/>
<dbReference type="CDD" id="cd02961">
    <property type="entry name" value="PDI_a_family"/>
    <property type="match status" value="1"/>
</dbReference>
<feature type="domain" description="Thioredoxin" evidence="8">
    <location>
        <begin position="10"/>
        <end position="65"/>
    </location>
</feature>
<evidence type="ECO:0000313" key="9">
    <source>
        <dbReference type="EMBL" id="KAK7315676.1"/>
    </source>
</evidence>
<dbReference type="FunFam" id="3.40.30.10:FF:000150">
    <property type="entry name" value="Protein disulfide-isomerase"/>
    <property type="match status" value="1"/>
</dbReference>
<dbReference type="Pfam" id="PF00085">
    <property type="entry name" value="Thioredoxin"/>
    <property type="match status" value="1"/>
</dbReference>
<evidence type="ECO:0000256" key="3">
    <source>
        <dbReference type="ARBA" id="ARBA00006347"/>
    </source>
</evidence>
<protein>
    <recommendedName>
        <fullName evidence="4">protein disulfide-isomerase</fullName>
        <ecNumber evidence="4">5.3.4.1</ecNumber>
    </recommendedName>
</protein>
<reference evidence="9 10" key="1">
    <citation type="submission" date="2024-01" db="EMBL/GenBank/DDBJ databases">
        <title>The genomes of 5 underutilized Papilionoideae crops provide insights into root nodulation and disease resistanc.</title>
        <authorList>
            <person name="Jiang F."/>
        </authorList>
    </citation>
    <scope>NUCLEOTIDE SEQUENCE [LARGE SCALE GENOMIC DNA]</scope>
    <source>
        <strain evidence="9">LVBAO_FW01</strain>
        <tissue evidence="9">Leaves</tissue>
    </source>
</reference>
<evidence type="ECO:0000256" key="2">
    <source>
        <dbReference type="ARBA" id="ARBA00004319"/>
    </source>
</evidence>
<organism evidence="9 10">
    <name type="scientific">Canavalia gladiata</name>
    <name type="common">Sword bean</name>
    <name type="synonym">Dolichos gladiatus</name>
    <dbReference type="NCBI Taxonomy" id="3824"/>
    <lineage>
        <taxon>Eukaryota</taxon>
        <taxon>Viridiplantae</taxon>
        <taxon>Streptophyta</taxon>
        <taxon>Embryophyta</taxon>
        <taxon>Tracheophyta</taxon>
        <taxon>Spermatophyta</taxon>
        <taxon>Magnoliopsida</taxon>
        <taxon>eudicotyledons</taxon>
        <taxon>Gunneridae</taxon>
        <taxon>Pentapetalae</taxon>
        <taxon>rosids</taxon>
        <taxon>fabids</taxon>
        <taxon>Fabales</taxon>
        <taxon>Fabaceae</taxon>
        <taxon>Papilionoideae</taxon>
        <taxon>50 kb inversion clade</taxon>
        <taxon>NPAAA clade</taxon>
        <taxon>indigoferoid/millettioid clade</taxon>
        <taxon>Phaseoleae</taxon>
        <taxon>Canavalia</taxon>
    </lineage>
</organism>
<sequence length="220" mass="24494">MMILSNRDPPIVLAKVDANDESNTDLASQYDFKGFPTIKILRDGGKNVQEYKGPCEVEGIVDYLKRQSVPASSEIKSVDDVAILIGVNKVAIVGIFPKFSREEFNKFTTLAEKLRFDYDFGHTVNAKYLPNRESSMSGPIIGLFKPFDELFFDFQDFHRDALEKFVEESSIPLVILGNPLASIGLCILIANWASIEPCSSTILNLNWAISGLGQDKQLPL</sequence>
<keyword evidence="7" id="KW-0676">Redox-active center</keyword>
<dbReference type="PANTHER" id="PTHR18929:SF132">
    <property type="entry name" value="PROTEIN DISULFIDE-ISOMERASE A3"/>
    <property type="match status" value="1"/>
</dbReference>
<dbReference type="GO" id="GO:0005788">
    <property type="term" value="C:endoplasmic reticulum lumen"/>
    <property type="evidence" value="ECO:0007669"/>
    <property type="project" value="UniProtKB-SubCell"/>
</dbReference>
<dbReference type="EMBL" id="JAYMYQ010000008">
    <property type="protein sequence ID" value="KAK7315676.1"/>
    <property type="molecule type" value="Genomic_DNA"/>
</dbReference>
<dbReference type="InterPro" id="IPR036249">
    <property type="entry name" value="Thioredoxin-like_sf"/>
</dbReference>
<proteinExistence type="inferred from homology"/>
<evidence type="ECO:0000256" key="1">
    <source>
        <dbReference type="ARBA" id="ARBA00001182"/>
    </source>
</evidence>
<evidence type="ECO:0000256" key="5">
    <source>
        <dbReference type="ARBA" id="ARBA00022824"/>
    </source>
</evidence>
<comment type="similarity">
    <text evidence="3">Belongs to the protein disulfide isomerase family.</text>
</comment>
<dbReference type="Gene3D" id="3.40.30.10">
    <property type="entry name" value="Glutaredoxin"/>
    <property type="match status" value="2"/>
</dbReference>
<evidence type="ECO:0000256" key="4">
    <source>
        <dbReference type="ARBA" id="ARBA00012723"/>
    </source>
</evidence>
<keyword evidence="6" id="KW-0413">Isomerase</keyword>
<dbReference type="GO" id="GO:0003756">
    <property type="term" value="F:protein disulfide isomerase activity"/>
    <property type="evidence" value="ECO:0007669"/>
    <property type="project" value="UniProtKB-EC"/>
</dbReference>
<evidence type="ECO:0000256" key="7">
    <source>
        <dbReference type="ARBA" id="ARBA00023284"/>
    </source>
</evidence>
<evidence type="ECO:0000313" key="10">
    <source>
        <dbReference type="Proteomes" id="UP001367508"/>
    </source>
</evidence>
<dbReference type="CDD" id="cd02981">
    <property type="entry name" value="PDI_b_family"/>
    <property type="match status" value="1"/>
</dbReference>
<dbReference type="GO" id="GO:0006457">
    <property type="term" value="P:protein folding"/>
    <property type="evidence" value="ECO:0007669"/>
    <property type="project" value="TreeGrafter"/>
</dbReference>
<evidence type="ECO:0000256" key="6">
    <source>
        <dbReference type="ARBA" id="ARBA00023235"/>
    </source>
</evidence>
<keyword evidence="10" id="KW-1185">Reference proteome</keyword>
<comment type="catalytic activity">
    <reaction evidence="1">
        <text>Catalyzes the rearrangement of -S-S- bonds in proteins.</text>
        <dbReference type="EC" id="5.3.4.1"/>
    </reaction>
</comment>
<accession>A0AAN9KF83</accession>
<dbReference type="InterPro" id="IPR013766">
    <property type="entry name" value="Thioredoxin_domain"/>
</dbReference>
<dbReference type="AlphaFoldDB" id="A0AAN9KF83"/>
<comment type="caution">
    <text evidence="9">The sequence shown here is derived from an EMBL/GenBank/DDBJ whole genome shotgun (WGS) entry which is preliminary data.</text>
</comment>
<evidence type="ECO:0000259" key="8">
    <source>
        <dbReference type="Pfam" id="PF00085"/>
    </source>
</evidence>
<comment type="subcellular location">
    <subcellularLocation>
        <location evidence="2">Endoplasmic reticulum lumen</location>
    </subcellularLocation>
</comment>
<gene>
    <name evidence="9" type="ORF">VNO77_34243</name>
</gene>
<keyword evidence="5" id="KW-0256">Endoplasmic reticulum</keyword>